<name>A0ABV9ESQ0_9ACTN</name>
<evidence type="ECO:0000256" key="1">
    <source>
        <dbReference type="SAM" id="MobiDB-lite"/>
    </source>
</evidence>
<dbReference type="Proteomes" id="UP001595891">
    <property type="component" value="Unassembled WGS sequence"/>
</dbReference>
<keyword evidence="2" id="KW-1133">Transmembrane helix</keyword>
<dbReference type="RefSeq" id="WP_262847039.1">
    <property type="nucleotide sequence ID" value="NZ_JANZYP010000056.1"/>
</dbReference>
<feature type="compositionally biased region" description="Low complexity" evidence="1">
    <location>
        <begin position="59"/>
        <end position="69"/>
    </location>
</feature>
<evidence type="ECO:0000313" key="4">
    <source>
        <dbReference type="Proteomes" id="UP001595891"/>
    </source>
</evidence>
<accession>A0ABV9ESQ0</accession>
<protein>
    <submittedName>
        <fullName evidence="3">DUF4115 domain-containing protein</fullName>
    </submittedName>
</protein>
<keyword evidence="4" id="KW-1185">Reference proteome</keyword>
<feature type="region of interest" description="Disordered" evidence="1">
    <location>
        <begin position="42"/>
        <end position="69"/>
    </location>
</feature>
<organism evidence="3 4">
    <name type="scientific">Sphaerisporangium corydalis</name>
    <dbReference type="NCBI Taxonomy" id="1441875"/>
    <lineage>
        <taxon>Bacteria</taxon>
        <taxon>Bacillati</taxon>
        <taxon>Actinomycetota</taxon>
        <taxon>Actinomycetes</taxon>
        <taxon>Streptosporangiales</taxon>
        <taxon>Streptosporangiaceae</taxon>
        <taxon>Sphaerisporangium</taxon>
    </lineage>
</organism>
<sequence>MGRHRSDPMGIARLLLVGVAILVVLVLIVVGALSLIGSLKSDEPGPSPAGSAQVPQGGPASSAPPVSVSAVRTAADTDIPTLFVECRADRCPLFVRASGGDVVEDRELGKGQQASYSEAGLEVVLDDASTVYVEVNGRPRPPGEPGERQSFTAKRATPG</sequence>
<feature type="transmembrane region" description="Helical" evidence="2">
    <location>
        <begin position="12"/>
        <end position="36"/>
    </location>
</feature>
<reference evidence="4" key="1">
    <citation type="journal article" date="2019" name="Int. J. Syst. Evol. Microbiol.">
        <title>The Global Catalogue of Microorganisms (GCM) 10K type strain sequencing project: providing services to taxonomists for standard genome sequencing and annotation.</title>
        <authorList>
            <consortium name="The Broad Institute Genomics Platform"/>
            <consortium name="The Broad Institute Genome Sequencing Center for Infectious Disease"/>
            <person name="Wu L."/>
            <person name="Ma J."/>
        </authorList>
    </citation>
    <scope>NUCLEOTIDE SEQUENCE [LARGE SCALE GENOMIC DNA]</scope>
    <source>
        <strain evidence="4">CCUG 49560</strain>
    </source>
</reference>
<evidence type="ECO:0000256" key="2">
    <source>
        <dbReference type="SAM" id="Phobius"/>
    </source>
</evidence>
<comment type="caution">
    <text evidence="3">The sequence shown here is derived from an EMBL/GenBank/DDBJ whole genome shotgun (WGS) entry which is preliminary data.</text>
</comment>
<keyword evidence="2" id="KW-0812">Transmembrane</keyword>
<proteinExistence type="predicted"/>
<gene>
    <name evidence="3" type="ORF">ACFO8L_36475</name>
</gene>
<dbReference type="EMBL" id="JBHSFN010000035">
    <property type="protein sequence ID" value="MFC4591637.1"/>
    <property type="molecule type" value="Genomic_DNA"/>
</dbReference>
<feature type="region of interest" description="Disordered" evidence="1">
    <location>
        <begin position="136"/>
        <end position="159"/>
    </location>
</feature>
<evidence type="ECO:0000313" key="3">
    <source>
        <dbReference type="EMBL" id="MFC4591637.1"/>
    </source>
</evidence>
<keyword evidence="2" id="KW-0472">Membrane</keyword>